<comment type="caution">
    <text evidence="3">The sequence shown here is derived from an EMBL/GenBank/DDBJ whole genome shotgun (WGS) entry which is preliminary data.</text>
</comment>
<proteinExistence type="inferred from homology"/>
<gene>
    <name evidence="2" type="primary">spxH</name>
    <name evidence="3" type="ORF">NK662_07155</name>
</gene>
<comment type="function">
    <text evidence="2">Adapter protein required for efficient degradation of Spx by ClpXP under non-stress conditions. Interaction with Spx stabilizes Spx and exposes the C-terminus of Spx for recognition and proteolysis by ClpXP.</text>
</comment>
<dbReference type="EMBL" id="JANCLT010000003">
    <property type="protein sequence ID" value="MCP8968318.1"/>
    <property type="molecule type" value="Genomic_DNA"/>
</dbReference>
<dbReference type="HAMAP" id="MF_02245">
    <property type="entry name" value="Adapter_SpxH"/>
    <property type="match status" value="1"/>
</dbReference>
<keyword evidence="1 2" id="KW-0963">Cytoplasm</keyword>
<comment type="subcellular location">
    <subcellularLocation>
        <location evidence="2">Cytoplasm</location>
    </subcellularLocation>
</comment>
<sequence length="283" mass="32259">MAKDLPQNCSNKPVEAYFFIDPLCRDCWVIEPLIIKLLLEYGKYFSIRHVLTGKAEAAAAAPGHKWNKPANVRFVWEKSSSMHGMSCDGRMHMHACDASPHIASLAIKAAELQGRRAGSQFLRKLQEHLFLQNVSRPTHETLLACAEKSGIDLDEFLQDLQSVSAAKAFQCDLKFTNELHITEIPSIVFFNAKSDEEGVKISGMYSYDVYVQVLREMVKENLVPEPLPPLEALLQCFEFISTNELAIIYDMSEADVMREMKKLLLKRKVVQVPTERDMYWKFV</sequence>
<evidence type="ECO:0000313" key="3">
    <source>
        <dbReference type="EMBL" id="MCP8968318.1"/>
    </source>
</evidence>
<comment type="similarity">
    <text evidence="2">Belongs to the SpxH family.</text>
</comment>
<protein>
    <recommendedName>
        <fullName evidence="2">ClpXP adapter protein SpxH</fullName>
    </recommendedName>
</protein>
<dbReference type="GO" id="GO:0005737">
    <property type="term" value="C:cytoplasm"/>
    <property type="evidence" value="ECO:0007669"/>
    <property type="project" value="UniProtKB-SubCell"/>
</dbReference>
<dbReference type="SUPFAM" id="SSF52833">
    <property type="entry name" value="Thioredoxin-like"/>
    <property type="match status" value="1"/>
</dbReference>
<organism evidence="3 4">
    <name type="scientific">Ectobacillus ponti</name>
    <dbReference type="NCBI Taxonomy" id="2961894"/>
    <lineage>
        <taxon>Bacteria</taxon>
        <taxon>Bacillati</taxon>
        <taxon>Bacillota</taxon>
        <taxon>Bacilli</taxon>
        <taxon>Bacillales</taxon>
        <taxon>Bacillaceae</taxon>
        <taxon>Ectobacillus</taxon>
    </lineage>
</organism>
<dbReference type="AlphaFoldDB" id="A0AA41X8M0"/>
<dbReference type="InterPro" id="IPR046404">
    <property type="entry name" value="Adapter_SpxH"/>
</dbReference>
<accession>A0AA41X8M0</accession>
<dbReference type="InterPro" id="IPR036249">
    <property type="entry name" value="Thioredoxin-like_sf"/>
</dbReference>
<dbReference type="PANTHER" id="PTHR13887">
    <property type="entry name" value="GLUTATHIONE S-TRANSFERASE KAPPA"/>
    <property type="match status" value="1"/>
</dbReference>
<name>A0AA41X8M0_9BACI</name>
<reference evidence="3" key="1">
    <citation type="submission" date="2022-07" db="EMBL/GenBank/DDBJ databases">
        <authorList>
            <person name="Li W.-J."/>
            <person name="Deng Q.-Q."/>
        </authorList>
    </citation>
    <scope>NUCLEOTIDE SEQUENCE</scope>
    <source>
        <strain evidence="3">SYSU M60031</strain>
    </source>
</reference>
<dbReference type="Pfam" id="PF13743">
    <property type="entry name" value="Thioredoxin_5"/>
    <property type="match status" value="1"/>
</dbReference>
<dbReference type="CDD" id="cd03025">
    <property type="entry name" value="DsbA_FrnE_like"/>
    <property type="match status" value="1"/>
</dbReference>
<dbReference type="Gene3D" id="3.40.30.10">
    <property type="entry name" value="Glutaredoxin"/>
    <property type="match status" value="1"/>
</dbReference>
<dbReference type="RefSeq" id="WP_254758230.1">
    <property type="nucleotide sequence ID" value="NZ_JANCLT010000003.1"/>
</dbReference>
<evidence type="ECO:0000313" key="4">
    <source>
        <dbReference type="Proteomes" id="UP001156102"/>
    </source>
</evidence>
<dbReference type="Proteomes" id="UP001156102">
    <property type="component" value="Unassembled WGS sequence"/>
</dbReference>
<dbReference type="PANTHER" id="PTHR13887:SF47">
    <property type="entry name" value="CLPXP ADAPTER PROTEIN SPXH"/>
    <property type="match status" value="1"/>
</dbReference>
<evidence type="ECO:0000256" key="1">
    <source>
        <dbReference type="ARBA" id="ARBA00022490"/>
    </source>
</evidence>
<keyword evidence="4" id="KW-1185">Reference proteome</keyword>
<comment type="subunit">
    <text evidence="2">Interacts with Spx.</text>
</comment>
<evidence type="ECO:0000256" key="2">
    <source>
        <dbReference type="HAMAP-Rule" id="MF_02245"/>
    </source>
</evidence>